<dbReference type="Pfam" id="PF02219">
    <property type="entry name" value="MTHFR"/>
    <property type="match status" value="1"/>
</dbReference>
<comment type="similarity">
    <text evidence="3 12">Belongs to the methylenetetrahydrofolate reductase family.</text>
</comment>
<dbReference type="GO" id="GO:0004489">
    <property type="term" value="F:methylenetetrahydrofolate reductase [NAD(P)H] activity"/>
    <property type="evidence" value="ECO:0007669"/>
    <property type="project" value="UniProtKB-EC"/>
</dbReference>
<comment type="cofactor">
    <cofactor evidence="1 12">
        <name>FAD</name>
        <dbReference type="ChEBI" id="CHEBI:57692"/>
    </cofactor>
</comment>
<comment type="pathway">
    <text evidence="10">Amino-acid biosynthesis; L-methionine biosynthesis via de novo pathway.</text>
</comment>
<evidence type="ECO:0000313" key="13">
    <source>
        <dbReference type="EMBL" id="MFC6006317.1"/>
    </source>
</evidence>
<keyword evidence="14" id="KW-1185">Reference proteome</keyword>
<evidence type="ECO:0000256" key="3">
    <source>
        <dbReference type="ARBA" id="ARBA00006743"/>
    </source>
</evidence>
<dbReference type="Gene3D" id="3.20.20.220">
    <property type="match status" value="1"/>
</dbReference>
<accession>A0ABW1JAM6</accession>
<name>A0ABW1JAM6_9ACTN</name>
<evidence type="ECO:0000256" key="9">
    <source>
        <dbReference type="ARBA" id="ARBA00023167"/>
    </source>
</evidence>
<proteinExistence type="inferred from homology"/>
<dbReference type="NCBIfam" id="TIGR00676">
    <property type="entry name" value="fadh2"/>
    <property type="match status" value="1"/>
</dbReference>
<evidence type="ECO:0000256" key="11">
    <source>
        <dbReference type="ARBA" id="ARBA00048628"/>
    </source>
</evidence>
<dbReference type="PANTHER" id="PTHR45754">
    <property type="entry name" value="METHYLENETETRAHYDROFOLATE REDUCTASE"/>
    <property type="match status" value="1"/>
</dbReference>
<comment type="catalytic activity">
    <reaction evidence="11">
        <text>(6S)-5-methyl-5,6,7,8-tetrahydrofolate + NAD(+) = (6R)-5,10-methylene-5,6,7,8-tetrahydrofolate + NADH + H(+)</text>
        <dbReference type="Rhea" id="RHEA:19821"/>
        <dbReference type="ChEBI" id="CHEBI:15378"/>
        <dbReference type="ChEBI" id="CHEBI:15636"/>
        <dbReference type="ChEBI" id="CHEBI:18608"/>
        <dbReference type="ChEBI" id="CHEBI:57540"/>
        <dbReference type="ChEBI" id="CHEBI:57945"/>
        <dbReference type="EC" id="1.5.1.54"/>
    </reaction>
    <physiologicalReaction direction="right-to-left" evidence="11">
        <dbReference type="Rhea" id="RHEA:19823"/>
    </physiologicalReaction>
</comment>
<evidence type="ECO:0000256" key="6">
    <source>
        <dbReference type="ARBA" id="ARBA00022827"/>
    </source>
</evidence>
<evidence type="ECO:0000256" key="4">
    <source>
        <dbReference type="ARBA" id="ARBA00022605"/>
    </source>
</evidence>
<dbReference type="Proteomes" id="UP001596189">
    <property type="component" value="Unassembled WGS sequence"/>
</dbReference>
<dbReference type="RefSeq" id="WP_345717163.1">
    <property type="nucleotide sequence ID" value="NZ_BAABFP010000005.1"/>
</dbReference>
<dbReference type="CDD" id="cd00537">
    <property type="entry name" value="MTHFR"/>
    <property type="match status" value="1"/>
</dbReference>
<reference evidence="14" key="1">
    <citation type="journal article" date="2019" name="Int. J. Syst. Evol. Microbiol.">
        <title>The Global Catalogue of Microorganisms (GCM) 10K type strain sequencing project: providing services to taxonomists for standard genome sequencing and annotation.</title>
        <authorList>
            <consortium name="The Broad Institute Genomics Platform"/>
            <consortium name="The Broad Institute Genome Sequencing Center for Infectious Disease"/>
            <person name="Wu L."/>
            <person name="Ma J."/>
        </authorList>
    </citation>
    <scope>NUCLEOTIDE SEQUENCE [LARGE SCALE GENOMIC DNA]</scope>
    <source>
        <strain evidence="14">KACC 14249</strain>
    </source>
</reference>
<comment type="caution">
    <text evidence="13">The sequence shown here is derived from an EMBL/GenBank/DDBJ whole genome shotgun (WGS) entry which is preliminary data.</text>
</comment>
<keyword evidence="5 12" id="KW-0285">Flavoprotein</keyword>
<sequence>MGLDLPSSPRASAPSVQASLRDLLESGGRSYSFEFFPPRDDAGEAALWGAIRRLERLQPTFVSVTYGAGGTTRDRTVRITERIARDTTLTPVGHLTCVSASVAEVRRVIGQYADAGVSNVLALRGDPPDGPGGTWTPHAHGLDHADELVTLLRQMGSFCVGVAAFPEKHPESVDLDHDARVLVAKEAAGADFAITQMFFGVEAYTDLVDKVRGLGSDLPVIPGLMPITSVAQIERVAGLVGAAVPEWVVDRLHAAGDDPARVRATGIAIATEQARDLLDAGAPGLHFYTLNRSTATLEIYQGLGLDRRTVSA</sequence>
<evidence type="ECO:0000256" key="12">
    <source>
        <dbReference type="RuleBase" id="RU003862"/>
    </source>
</evidence>
<evidence type="ECO:0000256" key="8">
    <source>
        <dbReference type="ARBA" id="ARBA00023027"/>
    </source>
</evidence>
<organism evidence="13 14">
    <name type="scientific">Angustibacter luteus</name>
    <dbReference type="NCBI Taxonomy" id="658456"/>
    <lineage>
        <taxon>Bacteria</taxon>
        <taxon>Bacillati</taxon>
        <taxon>Actinomycetota</taxon>
        <taxon>Actinomycetes</taxon>
        <taxon>Kineosporiales</taxon>
        <taxon>Kineosporiaceae</taxon>
    </lineage>
</organism>
<keyword evidence="7 12" id="KW-0560">Oxidoreductase</keyword>
<dbReference type="SUPFAM" id="SSF51730">
    <property type="entry name" value="FAD-linked oxidoreductase"/>
    <property type="match status" value="1"/>
</dbReference>
<dbReference type="InterPro" id="IPR003171">
    <property type="entry name" value="Mehydrof_redctse-like"/>
</dbReference>
<evidence type="ECO:0000256" key="5">
    <source>
        <dbReference type="ARBA" id="ARBA00022630"/>
    </source>
</evidence>
<dbReference type="EMBL" id="JBHSRD010000002">
    <property type="protein sequence ID" value="MFC6006317.1"/>
    <property type="molecule type" value="Genomic_DNA"/>
</dbReference>
<dbReference type="InterPro" id="IPR004620">
    <property type="entry name" value="MTHF_reductase_bac"/>
</dbReference>
<keyword evidence="8" id="KW-0520">NAD</keyword>
<evidence type="ECO:0000256" key="1">
    <source>
        <dbReference type="ARBA" id="ARBA00001974"/>
    </source>
</evidence>
<keyword evidence="6 12" id="KW-0274">FAD</keyword>
<evidence type="ECO:0000256" key="7">
    <source>
        <dbReference type="ARBA" id="ARBA00023002"/>
    </source>
</evidence>
<dbReference type="PANTHER" id="PTHR45754:SF3">
    <property type="entry name" value="METHYLENETETRAHYDROFOLATE REDUCTASE (NADPH)"/>
    <property type="match status" value="1"/>
</dbReference>
<dbReference type="InterPro" id="IPR029041">
    <property type="entry name" value="FAD-linked_oxidoreductase-like"/>
</dbReference>
<keyword evidence="4" id="KW-0028">Amino-acid biosynthesis</keyword>
<protein>
    <recommendedName>
        <fullName evidence="12">Methylenetetrahydrofolate reductase</fullName>
        <ecNumber evidence="12">1.5.1.54</ecNumber>
    </recommendedName>
</protein>
<comment type="pathway">
    <text evidence="2 12">One-carbon metabolism; tetrahydrofolate interconversion.</text>
</comment>
<evidence type="ECO:0000256" key="10">
    <source>
        <dbReference type="ARBA" id="ARBA00034478"/>
    </source>
</evidence>
<evidence type="ECO:0000256" key="2">
    <source>
        <dbReference type="ARBA" id="ARBA00004777"/>
    </source>
</evidence>
<dbReference type="EC" id="1.5.1.54" evidence="12"/>
<keyword evidence="9" id="KW-0486">Methionine biosynthesis</keyword>
<evidence type="ECO:0000313" key="14">
    <source>
        <dbReference type="Proteomes" id="UP001596189"/>
    </source>
</evidence>
<gene>
    <name evidence="13" type="primary">metF</name>
    <name evidence="13" type="ORF">ACFQDO_04165</name>
</gene>